<keyword evidence="5" id="KW-0521">NADP</keyword>
<organism evidence="7 8">
    <name type="scientific">Metabacillus endolithicus</name>
    <dbReference type="NCBI Taxonomy" id="1535204"/>
    <lineage>
        <taxon>Bacteria</taxon>
        <taxon>Bacillati</taxon>
        <taxon>Bacillota</taxon>
        <taxon>Bacilli</taxon>
        <taxon>Bacillales</taxon>
        <taxon>Bacillaceae</taxon>
        <taxon>Metabacillus</taxon>
    </lineage>
</organism>
<dbReference type="RefSeq" id="WP_247343682.1">
    <property type="nucleotide sequence ID" value="NZ_CP095550.1"/>
</dbReference>
<feature type="domain" description="Nitroreductase" evidence="6">
    <location>
        <begin position="9"/>
        <end position="164"/>
    </location>
</feature>
<evidence type="ECO:0000256" key="4">
    <source>
        <dbReference type="ARBA" id="ARBA00023002"/>
    </source>
</evidence>
<keyword evidence="8" id="KW-1185">Reference proteome</keyword>
<evidence type="ECO:0000259" key="6">
    <source>
        <dbReference type="Pfam" id="PF00881"/>
    </source>
</evidence>
<keyword evidence="2 5" id="KW-0285">Flavoprotein</keyword>
<evidence type="ECO:0000256" key="1">
    <source>
        <dbReference type="ARBA" id="ARBA00008366"/>
    </source>
</evidence>
<dbReference type="Gene3D" id="3.40.109.10">
    <property type="entry name" value="NADH Oxidase"/>
    <property type="match status" value="1"/>
</dbReference>
<evidence type="ECO:0000256" key="5">
    <source>
        <dbReference type="PIRNR" id="PIRNR005426"/>
    </source>
</evidence>
<sequence length="252" mass="28426">MNDVINTLTSHRSFRQYEEKQVEQEHLNAILSSAQAAPNWINGQQVSVIVIKDKKKKQELSVLCGNQKHIDQAPVFLVFCADFYRAKLASEMENAPFEVVNDADSLLVGATDVGIALSNAIAASESLGLGTVPIGGIRRRPLEVIELLHLPEYVIPISGLCIGYASEDPGLNPRLPKDAFIHNESYNEKQQKYLEEYNKLYKQHQLNKTNGQRDTSWTERISNFYKGSHYNNNYPDVPKMLKKQGFTCKDLS</sequence>
<dbReference type="PANTHER" id="PTHR43425">
    <property type="entry name" value="OXYGEN-INSENSITIVE NADPH NITROREDUCTASE"/>
    <property type="match status" value="1"/>
</dbReference>
<dbReference type="PANTHER" id="PTHR43425:SF2">
    <property type="entry name" value="OXYGEN-INSENSITIVE NADPH NITROREDUCTASE"/>
    <property type="match status" value="1"/>
</dbReference>
<dbReference type="InterPro" id="IPR016446">
    <property type="entry name" value="Flavin_OxRdtase_Frp"/>
</dbReference>
<dbReference type="Proteomes" id="UP001597318">
    <property type="component" value="Unassembled WGS sequence"/>
</dbReference>
<evidence type="ECO:0000313" key="7">
    <source>
        <dbReference type="EMBL" id="MFD2214451.1"/>
    </source>
</evidence>
<keyword evidence="4 5" id="KW-0560">Oxidoreductase</keyword>
<dbReference type="EMBL" id="JBHUIK010000002">
    <property type="protein sequence ID" value="MFD2214451.1"/>
    <property type="molecule type" value="Genomic_DNA"/>
</dbReference>
<dbReference type="SUPFAM" id="SSF55469">
    <property type="entry name" value="FMN-dependent nitroreductase-like"/>
    <property type="match status" value="1"/>
</dbReference>
<comment type="similarity">
    <text evidence="1 5">Belongs to the flavin oxidoreductase frp family.</text>
</comment>
<protein>
    <submittedName>
        <fullName evidence="7">NADPH-dependent oxidoreductase</fullName>
    </submittedName>
</protein>
<accession>A0ABW5C037</accession>
<reference evidence="8" key="1">
    <citation type="journal article" date="2019" name="Int. J. Syst. Evol. Microbiol.">
        <title>The Global Catalogue of Microorganisms (GCM) 10K type strain sequencing project: providing services to taxonomists for standard genome sequencing and annotation.</title>
        <authorList>
            <consortium name="The Broad Institute Genomics Platform"/>
            <consortium name="The Broad Institute Genome Sequencing Center for Infectious Disease"/>
            <person name="Wu L."/>
            <person name="Ma J."/>
        </authorList>
    </citation>
    <scope>NUCLEOTIDE SEQUENCE [LARGE SCALE GENOMIC DNA]</scope>
    <source>
        <strain evidence="8">CGMCC 1.15474</strain>
    </source>
</reference>
<dbReference type="Pfam" id="PF00881">
    <property type="entry name" value="Nitroreductase"/>
    <property type="match status" value="1"/>
</dbReference>
<evidence type="ECO:0000313" key="8">
    <source>
        <dbReference type="Proteomes" id="UP001597318"/>
    </source>
</evidence>
<proteinExistence type="inferred from homology"/>
<comment type="caution">
    <text evidence="7">The sequence shown here is derived from an EMBL/GenBank/DDBJ whole genome shotgun (WGS) entry which is preliminary data.</text>
</comment>
<keyword evidence="3 5" id="KW-0288">FMN</keyword>
<dbReference type="InterPro" id="IPR000415">
    <property type="entry name" value="Nitroreductase-like"/>
</dbReference>
<evidence type="ECO:0000256" key="3">
    <source>
        <dbReference type="ARBA" id="ARBA00022643"/>
    </source>
</evidence>
<dbReference type="PIRSF" id="PIRSF005426">
    <property type="entry name" value="Frp"/>
    <property type="match status" value="1"/>
</dbReference>
<evidence type="ECO:0000256" key="2">
    <source>
        <dbReference type="ARBA" id="ARBA00022630"/>
    </source>
</evidence>
<dbReference type="InterPro" id="IPR029479">
    <property type="entry name" value="Nitroreductase"/>
</dbReference>
<name>A0ABW5C037_9BACI</name>
<dbReference type="CDD" id="cd02146">
    <property type="entry name" value="NfsA-like"/>
    <property type="match status" value="1"/>
</dbReference>
<gene>
    <name evidence="7" type="ORF">ACFSKK_12230</name>
</gene>